<dbReference type="AlphaFoldDB" id="A0A1A0HGU3"/>
<comment type="caution">
    <text evidence="3">The sequence shown here is derived from an EMBL/GenBank/DDBJ whole genome shotgun (WGS) entry which is preliminary data.</text>
</comment>
<keyword evidence="4" id="KW-1185">Reference proteome</keyword>
<dbReference type="OrthoDB" id="5553410at2759"/>
<protein>
    <recommendedName>
        <fullName evidence="2">DUF2470 domain-containing protein</fullName>
    </recommendedName>
</protein>
<reference evidence="3 4" key="1">
    <citation type="submission" date="2016-05" db="EMBL/GenBank/DDBJ databases">
        <title>Comparative genomics of biotechnologically important yeasts.</title>
        <authorList>
            <consortium name="DOE Joint Genome Institute"/>
            <person name="Riley R."/>
            <person name="Haridas S."/>
            <person name="Wolfe K.H."/>
            <person name="Lopes M.R."/>
            <person name="Hittinger C.T."/>
            <person name="Goker M."/>
            <person name="Salamov A."/>
            <person name="Wisecaver J."/>
            <person name="Long T.M."/>
            <person name="Aerts A.L."/>
            <person name="Barry K."/>
            <person name="Choi C."/>
            <person name="Clum A."/>
            <person name="Coughlan A.Y."/>
            <person name="Deshpande S."/>
            <person name="Douglass A.P."/>
            <person name="Hanson S.J."/>
            <person name="Klenk H.-P."/>
            <person name="LaButti K."/>
            <person name="Lapidus A."/>
            <person name="Lindquist E."/>
            <person name="Lipzen A."/>
            <person name="Meier-kolthoff J.P."/>
            <person name="Ohm R.A."/>
            <person name="Otillar R.P."/>
            <person name="Pangilinan J."/>
            <person name="Peng Y."/>
            <person name="Rokas A."/>
            <person name="Rosa C.A."/>
            <person name="Scheuner C."/>
            <person name="Sibirny A.A."/>
            <person name="Slot J.C."/>
            <person name="Stielow J.B."/>
            <person name="Sun H."/>
            <person name="Kurtzman C.P."/>
            <person name="Blackwell M."/>
            <person name="Grigoriev I.V."/>
            <person name="Jeffries T.W."/>
        </authorList>
    </citation>
    <scope>NUCLEOTIDE SEQUENCE [LARGE SCALE GENOMIC DNA]</scope>
    <source>
        <strain evidence="3 4">NRRL YB-4993</strain>
    </source>
</reference>
<name>A0A1A0HGU3_9ASCO</name>
<dbReference type="Pfam" id="PF10615">
    <property type="entry name" value="DUF2470"/>
    <property type="match status" value="1"/>
</dbReference>
<dbReference type="GeneID" id="30029717"/>
<accession>A0A1A0HGU3</accession>
<organism evidence="3 4">
    <name type="scientific">Metschnikowia bicuspidata var. bicuspidata NRRL YB-4993</name>
    <dbReference type="NCBI Taxonomy" id="869754"/>
    <lineage>
        <taxon>Eukaryota</taxon>
        <taxon>Fungi</taxon>
        <taxon>Dikarya</taxon>
        <taxon>Ascomycota</taxon>
        <taxon>Saccharomycotina</taxon>
        <taxon>Pichiomycetes</taxon>
        <taxon>Metschnikowiaceae</taxon>
        <taxon>Metschnikowia</taxon>
    </lineage>
</organism>
<feature type="transmembrane region" description="Helical" evidence="1">
    <location>
        <begin position="115"/>
        <end position="133"/>
    </location>
</feature>
<dbReference type="Gene3D" id="3.20.180.10">
    <property type="entry name" value="PNP-oxidase-like"/>
    <property type="match status" value="1"/>
</dbReference>
<dbReference type="EMBL" id="LXTC01000001">
    <property type="protein sequence ID" value="OBA23216.1"/>
    <property type="molecule type" value="Genomic_DNA"/>
</dbReference>
<keyword evidence="1" id="KW-1133">Transmembrane helix</keyword>
<dbReference type="PANTHER" id="PTHR37783">
    <property type="entry name" value="MEMBRANE PROTEIN, PUTATIVE (AFU_ORTHOLOGUE AFUA_1G04315)-RELATED"/>
    <property type="match status" value="1"/>
</dbReference>
<keyword evidence="1" id="KW-0472">Membrane</keyword>
<evidence type="ECO:0000313" key="4">
    <source>
        <dbReference type="Proteomes" id="UP000092555"/>
    </source>
</evidence>
<evidence type="ECO:0000259" key="2">
    <source>
        <dbReference type="Pfam" id="PF10615"/>
    </source>
</evidence>
<dbReference type="Proteomes" id="UP000092555">
    <property type="component" value="Unassembled WGS sequence"/>
</dbReference>
<feature type="domain" description="DUF2470" evidence="2">
    <location>
        <begin position="7"/>
        <end position="92"/>
    </location>
</feature>
<gene>
    <name evidence="3" type="ORF">METBIDRAFT_36458</name>
</gene>
<dbReference type="RefSeq" id="XP_018713697.1">
    <property type="nucleotide sequence ID" value="XM_018856741.1"/>
</dbReference>
<dbReference type="PANTHER" id="PTHR37783:SF1">
    <property type="entry name" value="MEMBRANE PROTEIN, PUTATIVE (AFU_ORTHOLOGUE AFUA_1G04315)-RELATED"/>
    <property type="match status" value="1"/>
</dbReference>
<dbReference type="InterPro" id="IPR037119">
    <property type="entry name" value="Haem_oxidase_HugZ-like_sf"/>
</dbReference>
<sequence>MTDPAYRIKNHMNKDHHLALVDYVVVYGKERLSNIDVHSVHIAHVTVDELALKYKAKNGMEQDLKLEWNSVDDGEGLRVESMLDIKAKLIAMAKHAAQKQGFSHKQITKILPPKTVTPFVAYAFAALSVATYIKRDFLRSVLGLVFSQNSPGVESFLVFAEKRVLPIAGAMYAIHLLEMLFLVRPKTVKYRMPWPTKLAWMTFSFFEGYLCVPRLNSLTE</sequence>
<keyword evidence="1" id="KW-0812">Transmembrane</keyword>
<dbReference type="InterPro" id="IPR019595">
    <property type="entry name" value="DUF2470"/>
</dbReference>
<evidence type="ECO:0000313" key="3">
    <source>
        <dbReference type="EMBL" id="OBA23216.1"/>
    </source>
</evidence>
<feature type="transmembrane region" description="Helical" evidence="1">
    <location>
        <begin position="164"/>
        <end position="183"/>
    </location>
</feature>
<proteinExistence type="predicted"/>
<evidence type="ECO:0000256" key="1">
    <source>
        <dbReference type="SAM" id="Phobius"/>
    </source>
</evidence>